<dbReference type="VEuPathDB" id="VectorBase:AFAF005130"/>
<sequence>MDNAAEDNPNEVIESSQSSQTPVLRSKVRERRINYSISPRTKSEGRKPPRNHKRVQDRKTVSQCLQEVWKKPRRGRPSLSATATKPSSQAEPEEYIKFGTQQSALLPAGKGGIEPCPSVSLFAQQDHLLAKYITNEEAEARVEAELQNLLAGFRAEYEKQSASMNGSPSVRPCKKQVAEVAAATPELLDIIPSTRVDEAPMELGKDLPGAGEPLRFNLSGFHTFSEHSLMATFSEEIARLDSIAENGDRNLGMKVPTISTLLADVPEVREELPLHIEPDEAPAPAASCLHHSPQLDPVDMDLEPPDPSVEYRIANQVSQSKYEPVKALPAPIPPQFHCENALDLRMRSSGVASDPPARHAPPTVDCSVQVNFPLQKRNVGVQHRPSGSFDFTDRNLIVLGQAVEADPELLYQRMRRIAKTSNEPYRRECDLASLFTRDDPYYANLHHFL</sequence>
<evidence type="ECO:0000313" key="3">
    <source>
        <dbReference type="Proteomes" id="UP000075886"/>
    </source>
</evidence>
<dbReference type="EMBL" id="AXCN02000475">
    <property type="status" value="NOT_ANNOTATED_CDS"/>
    <property type="molecule type" value="Genomic_DNA"/>
</dbReference>
<protein>
    <submittedName>
        <fullName evidence="2">Uncharacterized protein</fullName>
    </submittedName>
</protein>
<reference evidence="2" key="2">
    <citation type="submission" date="2020-05" db="UniProtKB">
        <authorList>
            <consortium name="EnsemblMetazoa"/>
        </authorList>
    </citation>
    <scope>IDENTIFICATION</scope>
    <source>
        <strain evidence="2">FAR1</strain>
    </source>
</reference>
<feature type="compositionally biased region" description="Polar residues" evidence="1">
    <location>
        <begin position="13"/>
        <end position="23"/>
    </location>
</feature>
<dbReference type="Proteomes" id="UP000075886">
    <property type="component" value="Unassembled WGS sequence"/>
</dbReference>
<feature type="compositionally biased region" description="Polar residues" evidence="1">
    <location>
        <begin position="79"/>
        <end position="90"/>
    </location>
</feature>
<feature type="region of interest" description="Disordered" evidence="1">
    <location>
        <begin position="1"/>
        <end position="92"/>
    </location>
</feature>
<reference evidence="3" key="1">
    <citation type="submission" date="2014-01" db="EMBL/GenBank/DDBJ databases">
        <title>The Genome Sequence of Anopheles farauti FAR1 (V2).</title>
        <authorList>
            <consortium name="The Broad Institute Genomics Platform"/>
            <person name="Neafsey D.E."/>
            <person name="Besansky N."/>
            <person name="Howell P."/>
            <person name="Walton C."/>
            <person name="Young S.K."/>
            <person name="Zeng Q."/>
            <person name="Gargeya S."/>
            <person name="Fitzgerald M."/>
            <person name="Haas B."/>
            <person name="Abouelleil A."/>
            <person name="Allen A.W."/>
            <person name="Alvarado L."/>
            <person name="Arachchi H.M."/>
            <person name="Berlin A.M."/>
            <person name="Chapman S.B."/>
            <person name="Gainer-Dewar J."/>
            <person name="Goldberg J."/>
            <person name="Griggs A."/>
            <person name="Gujja S."/>
            <person name="Hansen M."/>
            <person name="Howarth C."/>
            <person name="Imamovic A."/>
            <person name="Ireland A."/>
            <person name="Larimer J."/>
            <person name="McCowan C."/>
            <person name="Murphy C."/>
            <person name="Pearson M."/>
            <person name="Poon T.W."/>
            <person name="Priest M."/>
            <person name="Roberts A."/>
            <person name="Saif S."/>
            <person name="Shea T."/>
            <person name="Sisk P."/>
            <person name="Sykes S."/>
            <person name="Wortman J."/>
            <person name="Nusbaum C."/>
            <person name="Birren B."/>
        </authorList>
    </citation>
    <scope>NUCLEOTIDE SEQUENCE [LARGE SCALE GENOMIC DNA]</scope>
    <source>
        <strain evidence="3">FAR1</strain>
    </source>
</reference>
<keyword evidence="3" id="KW-1185">Reference proteome</keyword>
<evidence type="ECO:0000256" key="1">
    <source>
        <dbReference type="SAM" id="MobiDB-lite"/>
    </source>
</evidence>
<name>A0A182Q8F7_9DIPT</name>
<accession>A0A182Q8F7</accession>
<proteinExistence type="predicted"/>
<evidence type="ECO:0000313" key="2">
    <source>
        <dbReference type="EnsemblMetazoa" id="AFAF005130-PA"/>
    </source>
</evidence>
<dbReference type="AlphaFoldDB" id="A0A182Q8F7"/>
<dbReference type="EnsemblMetazoa" id="AFAF005130-RA">
    <property type="protein sequence ID" value="AFAF005130-PA"/>
    <property type="gene ID" value="AFAF005130"/>
</dbReference>
<organism evidence="2 3">
    <name type="scientific">Anopheles farauti</name>
    <dbReference type="NCBI Taxonomy" id="69004"/>
    <lineage>
        <taxon>Eukaryota</taxon>
        <taxon>Metazoa</taxon>
        <taxon>Ecdysozoa</taxon>
        <taxon>Arthropoda</taxon>
        <taxon>Hexapoda</taxon>
        <taxon>Insecta</taxon>
        <taxon>Pterygota</taxon>
        <taxon>Neoptera</taxon>
        <taxon>Endopterygota</taxon>
        <taxon>Diptera</taxon>
        <taxon>Nematocera</taxon>
        <taxon>Culicoidea</taxon>
        <taxon>Culicidae</taxon>
        <taxon>Anophelinae</taxon>
        <taxon>Anopheles</taxon>
    </lineage>
</organism>